<evidence type="ECO:0000313" key="8">
    <source>
        <dbReference type="EMBL" id="SDH87792.1"/>
    </source>
</evidence>
<dbReference type="STRING" id="311334.SAMN05421846_102364"/>
<sequence length="143" mass="16260">MNYLNRTNSNSIFKDIILFIVRVFIGFAMLSHGFPKLQMLLEGGNIQFYDFLGMGPTVTLTLTVFAEFACSIFLILGLFTRVALGFLVFTMVIAGFVVHGADPFEKREMSLIYLSVYLLFMVFGPGKISVDFMIEKRKRASEW</sequence>
<evidence type="ECO:0000313" key="9">
    <source>
        <dbReference type="Proteomes" id="UP000198869"/>
    </source>
</evidence>
<evidence type="ECO:0000256" key="2">
    <source>
        <dbReference type="ARBA" id="ARBA00006679"/>
    </source>
</evidence>
<dbReference type="EMBL" id="FNDW01000002">
    <property type="protein sequence ID" value="SDH87792.1"/>
    <property type="molecule type" value="Genomic_DNA"/>
</dbReference>
<comment type="subcellular location">
    <subcellularLocation>
        <location evidence="1">Cell membrane</location>
        <topology evidence="1">Multi-pass membrane protein</topology>
    </subcellularLocation>
</comment>
<keyword evidence="5 7" id="KW-1133">Transmembrane helix</keyword>
<organism evidence="8 9">
    <name type="scientific">Chryseobacterium taeanense</name>
    <dbReference type="NCBI Taxonomy" id="311334"/>
    <lineage>
        <taxon>Bacteria</taxon>
        <taxon>Pseudomonadati</taxon>
        <taxon>Bacteroidota</taxon>
        <taxon>Flavobacteriia</taxon>
        <taxon>Flavobacteriales</taxon>
        <taxon>Weeksellaceae</taxon>
        <taxon>Chryseobacterium group</taxon>
        <taxon>Chryseobacterium</taxon>
    </lineage>
</organism>
<protein>
    <submittedName>
        <fullName evidence="8">Putative oxidoreductase</fullName>
    </submittedName>
</protein>
<feature type="transmembrane region" description="Helical" evidence="7">
    <location>
        <begin position="82"/>
        <end position="99"/>
    </location>
</feature>
<evidence type="ECO:0000256" key="4">
    <source>
        <dbReference type="ARBA" id="ARBA00022692"/>
    </source>
</evidence>
<evidence type="ECO:0000256" key="6">
    <source>
        <dbReference type="ARBA" id="ARBA00023136"/>
    </source>
</evidence>
<evidence type="ECO:0000256" key="1">
    <source>
        <dbReference type="ARBA" id="ARBA00004651"/>
    </source>
</evidence>
<name>A0A1G8G082_9FLAO</name>
<keyword evidence="6 7" id="KW-0472">Membrane</keyword>
<evidence type="ECO:0000256" key="7">
    <source>
        <dbReference type="SAM" id="Phobius"/>
    </source>
</evidence>
<evidence type="ECO:0000256" key="3">
    <source>
        <dbReference type="ARBA" id="ARBA00022475"/>
    </source>
</evidence>
<keyword evidence="3" id="KW-1003">Cell membrane</keyword>
<gene>
    <name evidence="8" type="ORF">SAMN05421846_102364</name>
</gene>
<dbReference type="Pfam" id="PF07681">
    <property type="entry name" value="DoxX"/>
    <property type="match status" value="1"/>
</dbReference>
<evidence type="ECO:0000256" key="5">
    <source>
        <dbReference type="ARBA" id="ARBA00022989"/>
    </source>
</evidence>
<dbReference type="GO" id="GO:0005886">
    <property type="term" value="C:plasma membrane"/>
    <property type="evidence" value="ECO:0007669"/>
    <property type="project" value="UniProtKB-SubCell"/>
</dbReference>
<reference evidence="9" key="1">
    <citation type="submission" date="2016-10" db="EMBL/GenBank/DDBJ databases">
        <authorList>
            <person name="Varghese N."/>
            <person name="Submissions S."/>
        </authorList>
    </citation>
    <scope>NUCLEOTIDE SEQUENCE [LARGE SCALE GENOMIC DNA]</scope>
    <source>
        <strain evidence="9">DSM 17071</strain>
    </source>
</reference>
<proteinExistence type="inferred from homology"/>
<dbReference type="InterPro" id="IPR051907">
    <property type="entry name" value="DoxX-like_oxidoreductase"/>
</dbReference>
<dbReference type="RefSeq" id="WP_089855638.1">
    <property type="nucleotide sequence ID" value="NZ_FNDW01000002.1"/>
</dbReference>
<dbReference type="AlphaFoldDB" id="A0A1G8G082"/>
<dbReference type="InterPro" id="IPR032808">
    <property type="entry name" value="DoxX"/>
</dbReference>
<dbReference type="Proteomes" id="UP000198869">
    <property type="component" value="Unassembled WGS sequence"/>
</dbReference>
<dbReference type="PANTHER" id="PTHR33452:SF1">
    <property type="entry name" value="INNER MEMBRANE PROTEIN YPHA-RELATED"/>
    <property type="match status" value="1"/>
</dbReference>
<feature type="transmembrane region" description="Helical" evidence="7">
    <location>
        <begin position="51"/>
        <end position="75"/>
    </location>
</feature>
<accession>A0A1G8G082</accession>
<keyword evidence="9" id="KW-1185">Reference proteome</keyword>
<feature type="transmembrane region" description="Helical" evidence="7">
    <location>
        <begin position="12"/>
        <end position="31"/>
    </location>
</feature>
<comment type="similarity">
    <text evidence="2">Belongs to the DoxX family.</text>
</comment>
<keyword evidence="4 7" id="KW-0812">Transmembrane</keyword>
<dbReference type="OrthoDB" id="9813193at2"/>
<feature type="transmembrane region" description="Helical" evidence="7">
    <location>
        <begin position="111"/>
        <end position="130"/>
    </location>
</feature>
<dbReference type="PANTHER" id="PTHR33452">
    <property type="entry name" value="OXIDOREDUCTASE CATD-RELATED"/>
    <property type="match status" value="1"/>
</dbReference>